<evidence type="ECO:0000256" key="4">
    <source>
        <dbReference type="RuleBase" id="RU004478"/>
    </source>
</evidence>
<dbReference type="PANTHER" id="PTHR21237:SF23">
    <property type="entry name" value="GRPE PROTEIN HOMOLOG, MITOCHONDRIAL"/>
    <property type="match status" value="1"/>
</dbReference>
<dbReference type="OrthoDB" id="201635at2759"/>
<sequence length="335" mass="35602">MTGRAVSALLLRVGAQRRALWLRSEIASRCEASARDGFGLTRGSAQGWVRALGSACSQYQGRLGASRWMCSAPNSEKKSEGDEAASEARGESNAHAAEAKADPEPNAQQAPATGNGGAPHVDVDVEGVASANHEADMRVATLEARVKTLEKEVVEHRDRRLRALAELQNLQRISQRDVTNAKEFGISKFAMQLLDVADNLERALSSLDLDAANKQSSENADASESTPADGDDQSAASVDTPEGELADHPPKLRGLYDGVAATHRELMKVLSMNGIEKYGAKGDVFDPNLHNALFQAPHPDHKDGAALITAVLKTGYTIKSRVLRAADVGVSCAAS</sequence>
<dbReference type="InterPro" id="IPR009012">
    <property type="entry name" value="GrpE_head"/>
</dbReference>
<feature type="region of interest" description="Disordered" evidence="6">
    <location>
        <begin position="212"/>
        <end position="251"/>
    </location>
</feature>
<evidence type="ECO:0000313" key="7">
    <source>
        <dbReference type="EMBL" id="KAA8493336.1"/>
    </source>
</evidence>
<comment type="similarity">
    <text evidence="1 4">Belongs to the GrpE family.</text>
</comment>
<dbReference type="SUPFAM" id="SSF51064">
    <property type="entry name" value="Head domain of nucleotide exchange factor GrpE"/>
    <property type="match status" value="1"/>
</dbReference>
<keyword evidence="8" id="KW-1185">Reference proteome</keyword>
<accession>A0A5J4YPT3</accession>
<dbReference type="InterPro" id="IPR013805">
    <property type="entry name" value="GrpE_CC"/>
</dbReference>
<feature type="compositionally biased region" description="Basic and acidic residues" evidence="6">
    <location>
        <begin position="75"/>
        <end position="103"/>
    </location>
</feature>
<evidence type="ECO:0000256" key="2">
    <source>
        <dbReference type="ARBA" id="ARBA00023186"/>
    </source>
</evidence>
<dbReference type="PROSITE" id="PS01071">
    <property type="entry name" value="GRPE"/>
    <property type="match status" value="1"/>
</dbReference>
<dbReference type="Proteomes" id="UP000324585">
    <property type="component" value="Unassembled WGS sequence"/>
</dbReference>
<organism evidence="7 8">
    <name type="scientific">Porphyridium purpureum</name>
    <name type="common">Red alga</name>
    <name type="synonym">Porphyridium cruentum</name>
    <dbReference type="NCBI Taxonomy" id="35688"/>
    <lineage>
        <taxon>Eukaryota</taxon>
        <taxon>Rhodophyta</taxon>
        <taxon>Bangiophyceae</taxon>
        <taxon>Porphyridiales</taxon>
        <taxon>Porphyridiaceae</taxon>
        <taxon>Porphyridium</taxon>
    </lineage>
</organism>
<dbReference type="GO" id="GO:0000774">
    <property type="term" value="F:adenyl-nucleotide exchange factor activity"/>
    <property type="evidence" value="ECO:0007669"/>
    <property type="project" value="InterPro"/>
</dbReference>
<dbReference type="Gene3D" id="3.90.20.20">
    <property type="match status" value="1"/>
</dbReference>
<dbReference type="GO" id="GO:0051082">
    <property type="term" value="F:unfolded protein binding"/>
    <property type="evidence" value="ECO:0007669"/>
    <property type="project" value="TreeGrafter"/>
</dbReference>
<dbReference type="Gene3D" id="2.30.22.10">
    <property type="entry name" value="Head domain of nucleotide exchange factor GrpE"/>
    <property type="match status" value="1"/>
</dbReference>
<evidence type="ECO:0000256" key="5">
    <source>
        <dbReference type="SAM" id="Coils"/>
    </source>
</evidence>
<keyword evidence="2 3" id="KW-0143">Chaperone</keyword>
<comment type="caution">
    <text evidence="7">The sequence shown here is derived from an EMBL/GenBank/DDBJ whole genome shotgun (WGS) entry which is preliminary data.</text>
</comment>
<dbReference type="Pfam" id="PF01025">
    <property type="entry name" value="GrpE"/>
    <property type="match status" value="1"/>
</dbReference>
<dbReference type="GO" id="GO:0042803">
    <property type="term" value="F:protein homodimerization activity"/>
    <property type="evidence" value="ECO:0007669"/>
    <property type="project" value="InterPro"/>
</dbReference>
<dbReference type="HAMAP" id="MF_01151">
    <property type="entry name" value="GrpE"/>
    <property type="match status" value="1"/>
</dbReference>
<keyword evidence="3" id="KW-0496">Mitochondrion</keyword>
<dbReference type="GO" id="GO:0051087">
    <property type="term" value="F:protein-folding chaperone binding"/>
    <property type="evidence" value="ECO:0007669"/>
    <property type="project" value="InterPro"/>
</dbReference>
<comment type="function">
    <text evidence="3">Essential component of the PAM complex, a complex required for the translocation of transit peptide-containing proteins from the inner membrane into the mitochondrial matrix in an ATP-dependent manner.</text>
</comment>
<reference evidence="8" key="1">
    <citation type="journal article" date="2019" name="Nat. Commun.">
        <title>Expansion of phycobilisome linker gene families in mesophilic red algae.</title>
        <authorList>
            <person name="Lee J."/>
            <person name="Kim D."/>
            <person name="Bhattacharya D."/>
            <person name="Yoon H.S."/>
        </authorList>
    </citation>
    <scope>NUCLEOTIDE SEQUENCE [LARGE SCALE GENOMIC DNA]</scope>
    <source>
        <strain evidence="8">CCMP 1328</strain>
    </source>
</reference>
<evidence type="ECO:0000256" key="1">
    <source>
        <dbReference type="ARBA" id="ARBA00009054"/>
    </source>
</evidence>
<dbReference type="SUPFAM" id="SSF58014">
    <property type="entry name" value="Coiled-coil domain of nucleotide exchange factor GrpE"/>
    <property type="match status" value="1"/>
</dbReference>
<keyword evidence="5" id="KW-0175">Coiled coil</keyword>
<evidence type="ECO:0000313" key="8">
    <source>
        <dbReference type="Proteomes" id="UP000324585"/>
    </source>
</evidence>
<name>A0A5J4YPT3_PORPP</name>
<feature type="region of interest" description="Disordered" evidence="6">
    <location>
        <begin position="72"/>
        <end position="122"/>
    </location>
</feature>
<comment type="subcellular location">
    <subcellularLocation>
        <location evidence="3">Mitochondrion matrix</location>
    </subcellularLocation>
</comment>
<dbReference type="GO" id="GO:0006457">
    <property type="term" value="P:protein folding"/>
    <property type="evidence" value="ECO:0007669"/>
    <property type="project" value="InterPro"/>
</dbReference>
<dbReference type="PANTHER" id="PTHR21237">
    <property type="entry name" value="GRPE PROTEIN"/>
    <property type="match status" value="1"/>
</dbReference>
<evidence type="ECO:0000256" key="3">
    <source>
        <dbReference type="RuleBase" id="RU000640"/>
    </source>
</evidence>
<dbReference type="GO" id="GO:0005759">
    <property type="term" value="C:mitochondrial matrix"/>
    <property type="evidence" value="ECO:0007669"/>
    <property type="project" value="UniProtKB-SubCell"/>
</dbReference>
<dbReference type="PRINTS" id="PR00773">
    <property type="entry name" value="GRPEPROTEIN"/>
</dbReference>
<gene>
    <name evidence="7" type="ORF">FVE85_8781</name>
</gene>
<dbReference type="EMBL" id="VRMN01000007">
    <property type="protein sequence ID" value="KAA8493336.1"/>
    <property type="molecule type" value="Genomic_DNA"/>
</dbReference>
<evidence type="ECO:0000256" key="6">
    <source>
        <dbReference type="SAM" id="MobiDB-lite"/>
    </source>
</evidence>
<feature type="compositionally biased region" description="Polar residues" evidence="6">
    <location>
        <begin position="213"/>
        <end position="226"/>
    </location>
</feature>
<dbReference type="CDD" id="cd00446">
    <property type="entry name" value="GrpE"/>
    <property type="match status" value="1"/>
</dbReference>
<proteinExistence type="inferred from homology"/>
<feature type="coiled-coil region" evidence="5">
    <location>
        <begin position="132"/>
        <end position="166"/>
    </location>
</feature>
<dbReference type="AlphaFoldDB" id="A0A5J4YPT3"/>
<protein>
    <recommendedName>
        <fullName evidence="3">GrpE protein homolog</fullName>
    </recommendedName>
</protein>
<dbReference type="InterPro" id="IPR000740">
    <property type="entry name" value="GrpE"/>
</dbReference>